<evidence type="ECO:0000313" key="5">
    <source>
        <dbReference type="Proteomes" id="UP000199139"/>
    </source>
</evidence>
<reference evidence="3 6" key="2">
    <citation type="submission" date="2019-07" db="EMBL/GenBank/DDBJ databases">
        <title>Whole genome shotgun sequence of Halolactibacillus miurensis NBRC 100873.</title>
        <authorList>
            <person name="Hosoyama A."/>
            <person name="Uohara A."/>
            <person name="Ohji S."/>
            <person name="Ichikawa N."/>
        </authorList>
    </citation>
    <scope>NUCLEOTIDE SEQUENCE [LARGE SCALE GENOMIC DNA]</scope>
    <source>
        <strain evidence="3 6">NBRC 100873</strain>
    </source>
</reference>
<sequence length="456" mass="51021">MKKKGLILIVVIIIAIAILFFIQLTKEKDLAIQDQPAEKTPEETESYSFIKEPTTITAINFLTEQGFVLEKTEGSWTVAGRAEETDQAIVTESLQRLSLWEGERANVNRKDVGLDFPLITLKIKQDEKEKKLAIGELNMAQTAYYVSDDQTGDIYLVNRDLVEQFPFYAEAFLDRSLLSELSTIDTVTIDNETEVIELTRENPFTEAESLANITGWFLKQPFNYPQFTSYSVTETFVQTLSSLSFEELVMVDKADEITGLTESAFTIAFTSADSEKVMIIGKPASQNTYYATFKNDDQVFTLANEVVRVFSTPSEAFHDGFIKVIALDTLDELMITTKDSVHALHVETEGKGDDKTTVFTANDAALDASMVRKQYTALAGLQGTERSNVEVMPTRDISLTYKINTEDGIKEVVVVFSEYDATHYAAFVDGVNDFIIEKSQVNEVVNAMVSVIHSNE</sequence>
<dbReference type="STRING" id="306541.SAMN05421668_12033"/>
<dbReference type="Proteomes" id="UP000199139">
    <property type="component" value="Unassembled WGS sequence"/>
</dbReference>
<dbReference type="AlphaFoldDB" id="A0A1I6U0S4"/>
<evidence type="ECO:0000256" key="1">
    <source>
        <dbReference type="SAM" id="Phobius"/>
    </source>
</evidence>
<evidence type="ECO:0000313" key="3">
    <source>
        <dbReference type="EMBL" id="GEM04887.1"/>
    </source>
</evidence>
<evidence type="ECO:0000259" key="2">
    <source>
        <dbReference type="Pfam" id="PF14238"/>
    </source>
</evidence>
<accession>A0A1I6U0S4</accession>
<reference evidence="4 5" key="1">
    <citation type="submission" date="2016-10" db="EMBL/GenBank/DDBJ databases">
        <authorList>
            <person name="de Groot N.N."/>
        </authorList>
    </citation>
    <scope>NUCLEOTIDE SEQUENCE [LARGE SCALE GENOMIC DNA]</scope>
    <source>
        <strain evidence="4 5">DSM 17074</strain>
    </source>
</reference>
<feature type="transmembrane region" description="Helical" evidence="1">
    <location>
        <begin position="5"/>
        <end position="24"/>
    </location>
</feature>
<protein>
    <recommendedName>
        <fullName evidence="2">DUF4340 domain-containing protein</fullName>
    </recommendedName>
</protein>
<feature type="domain" description="DUF4340" evidence="2">
    <location>
        <begin position="79"/>
        <end position="254"/>
    </location>
</feature>
<dbReference type="InterPro" id="IPR025641">
    <property type="entry name" value="DUF4340"/>
</dbReference>
<dbReference type="OrthoDB" id="2939935at2"/>
<gene>
    <name evidence="3" type="ORF">HMI01_18750</name>
    <name evidence="4" type="ORF">SAMN05421668_12033</name>
</gene>
<keyword evidence="1" id="KW-0472">Membrane</keyword>
<dbReference type="EMBL" id="FPAI01000020">
    <property type="protein sequence ID" value="SFS95022.1"/>
    <property type="molecule type" value="Genomic_DNA"/>
</dbReference>
<dbReference type="RefSeq" id="WP_062322421.1">
    <property type="nucleotide sequence ID" value="NZ_BJWJ01000019.1"/>
</dbReference>
<dbReference type="Pfam" id="PF14238">
    <property type="entry name" value="DUF4340"/>
    <property type="match status" value="1"/>
</dbReference>
<evidence type="ECO:0000313" key="6">
    <source>
        <dbReference type="Proteomes" id="UP000321773"/>
    </source>
</evidence>
<evidence type="ECO:0000313" key="4">
    <source>
        <dbReference type="EMBL" id="SFS95022.1"/>
    </source>
</evidence>
<name>A0A1I6U0S4_9BACI</name>
<keyword evidence="1" id="KW-1133">Transmembrane helix</keyword>
<dbReference type="EMBL" id="BJWJ01000019">
    <property type="protein sequence ID" value="GEM04887.1"/>
    <property type="molecule type" value="Genomic_DNA"/>
</dbReference>
<keyword evidence="1" id="KW-0812">Transmembrane</keyword>
<keyword evidence="6" id="KW-1185">Reference proteome</keyword>
<dbReference type="Proteomes" id="UP000321773">
    <property type="component" value="Unassembled WGS sequence"/>
</dbReference>
<organism evidence="4 5">
    <name type="scientific">Halolactibacillus miurensis</name>
    <dbReference type="NCBI Taxonomy" id="306541"/>
    <lineage>
        <taxon>Bacteria</taxon>
        <taxon>Bacillati</taxon>
        <taxon>Bacillota</taxon>
        <taxon>Bacilli</taxon>
        <taxon>Bacillales</taxon>
        <taxon>Bacillaceae</taxon>
        <taxon>Halolactibacillus</taxon>
    </lineage>
</organism>
<proteinExistence type="predicted"/>